<reference evidence="11" key="1">
    <citation type="journal article" date="2005" name="Nature">
        <title>Sequencing of Aspergillus nidulans and comparative analysis with A. fumigatus and A. oryzae.</title>
        <authorList>
            <person name="Galagan J.E."/>
            <person name="Calvo S.E."/>
            <person name="Cuomo C."/>
            <person name="Ma L.J."/>
            <person name="Wortman J.R."/>
            <person name="Batzoglou S."/>
            <person name="Lee S.I."/>
            <person name="Basturkmen M."/>
            <person name="Spevak C.C."/>
            <person name="Clutterbuck J."/>
            <person name="Kapitonov V."/>
            <person name="Jurka J."/>
            <person name="Scazzocchio C."/>
            <person name="Farman M."/>
            <person name="Butler J."/>
            <person name="Purcell S."/>
            <person name="Harris S."/>
            <person name="Braus G.H."/>
            <person name="Draht O."/>
            <person name="Busch S."/>
            <person name="D'Enfert C."/>
            <person name="Bouchier C."/>
            <person name="Goldman G.H."/>
            <person name="Bell-Pedersen D."/>
            <person name="Griffiths-Jones S."/>
            <person name="Doonan J.H."/>
            <person name="Yu J."/>
            <person name="Vienken K."/>
            <person name="Pain A."/>
            <person name="Freitag M."/>
            <person name="Selker E.U."/>
            <person name="Archer D.B."/>
            <person name="Penalva M.A."/>
            <person name="Oakley B.R."/>
            <person name="Momany M."/>
            <person name="Tanaka T."/>
            <person name="Kumagai T."/>
            <person name="Asai K."/>
            <person name="Machida M."/>
            <person name="Nierman W.C."/>
            <person name="Denning D.W."/>
            <person name="Caddick M."/>
            <person name="Hynes M."/>
            <person name="Paoletti M."/>
            <person name="Fischer R."/>
            <person name="Miller B."/>
            <person name="Dyer P."/>
            <person name="Sachs M.S."/>
            <person name="Osmani S.A."/>
            <person name="Birren B.W."/>
        </authorList>
    </citation>
    <scope>NUCLEOTIDE SEQUENCE [LARGE SCALE GENOMIC DNA]</scope>
    <source>
        <strain evidence="11">FGSC A4 / ATCC 38163 / CBS 112.46 / NRRL 194 / M139</strain>
    </source>
</reference>
<accession>C8V1Z9</accession>
<evidence type="ECO:0000256" key="2">
    <source>
        <dbReference type="ARBA" id="ARBA00022527"/>
    </source>
</evidence>
<comment type="catalytic activity">
    <reaction evidence="7">
        <text>L-threonyl-[protein] + ATP = O-phospho-L-threonyl-[protein] + ADP + H(+)</text>
        <dbReference type="Rhea" id="RHEA:46608"/>
        <dbReference type="Rhea" id="RHEA-COMP:11060"/>
        <dbReference type="Rhea" id="RHEA-COMP:11605"/>
        <dbReference type="ChEBI" id="CHEBI:15378"/>
        <dbReference type="ChEBI" id="CHEBI:30013"/>
        <dbReference type="ChEBI" id="CHEBI:30616"/>
        <dbReference type="ChEBI" id="CHEBI:61977"/>
        <dbReference type="ChEBI" id="CHEBI:456216"/>
        <dbReference type="EC" id="2.7.11.1"/>
    </reaction>
</comment>
<reference evidence="11" key="2">
    <citation type="journal article" date="2009" name="Fungal Genet. Biol.">
        <title>The 2008 update of the Aspergillus nidulans genome annotation: a community effort.</title>
        <authorList>
            <person name="Wortman J.R."/>
            <person name="Gilsenan J.M."/>
            <person name="Joardar V."/>
            <person name="Deegan J."/>
            <person name="Clutterbuck J."/>
            <person name="Andersen M.R."/>
            <person name="Archer D."/>
            <person name="Bencina M."/>
            <person name="Braus G."/>
            <person name="Coutinho P."/>
            <person name="von Dohren H."/>
            <person name="Doonan J."/>
            <person name="Driessen A.J."/>
            <person name="Durek P."/>
            <person name="Espeso E."/>
            <person name="Fekete E."/>
            <person name="Flipphi M."/>
            <person name="Estrada C.G."/>
            <person name="Geysens S."/>
            <person name="Goldman G."/>
            <person name="de Groot P.W."/>
            <person name="Hansen K."/>
            <person name="Harris S.D."/>
            <person name="Heinekamp T."/>
            <person name="Helmstaedt K."/>
            <person name="Henrissat B."/>
            <person name="Hofmann G."/>
            <person name="Homan T."/>
            <person name="Horio T."/>
            <person name="Horiuchi H."/>
            <person name="James S."/>
            <person name="Jones M."/>
            <person name="Karaffa L."/>
            <person name="Karanyi Z."/>
            <person name="Kato M."/>
            <person name="Keller N."/>
            <person name="Kelly D.E."/>
            <person name="Kiel J.A."/>
            <person name="Kim J.M."/>
            <person name="van der Klei I.J."/>
            <person name="Klis F.M."/>
            <person name="Kovalchuk A."/>
            <person name="Krasevec N."/>
            <person name="Kubicek C.P."/>
            <person name="Liu B."/>
            <person name="Maccabe A."/>
            <person name="Meyer V."/>
            <person name="Mirabito P."/>
            <person name="Miskei M."/>
            <person name="Mos M."/>
            <person name="Mullins J."/>
            <person name="Nelson D.R."/>
            <person name="Nielsen J."/>
            <person name="Oakley B.R."/>
            <person name="Osmani S.A."/>
            <person name="Pakula T."/>
            <person name="Paszewski A."/>
            <person name="Paulsen I."/>
            <person name="Pilsyk S."/>
            <person name="Pocsi I."/>
            <person name="Punt P.J."/>
            <person name="Ram A.F."/>
            <person name="Ren Q."/>
            <person name="Robellet X."/>
            <person name="Robson G."/>
            <person name="Seiboth B."/>
            <person name="van Solingen P."/>
            <person name="Specht T."/>
            <person name="Sun J."/>
            <person name="Taheri-Talesh N."/>
            <person name="Takeshita N."/>
            <person name="Ussery D."/>
            <person name="vanKuyk P.A."/>
            <person name="Visser H."/>
            <person name="van de Vondervoort P.J."/>
            <person name="de Vries R.P."/>
            <person name="Walton J."/>
            <person name="Xiang X."/>
            <person name="Xiong Y."/>
            <person name="Zeng A.P."/>
            <person name="Brandt B.W."/>
            <person name="Cornell M.J."/>
            <person name="van den Hondel C.A."/>
            <person name="Visser J."/>
            <person name="Oliver S.G."/>
            <person name="Turner G."/>
        </authorList>
    </citation>
    <scope>GENOME REANNOTATION</scope>
    <source>
        <strain evidence="11">FGSC A4 / ATCC 38163 / CBS 112.46 / NRRL 194 / M139</strain>
    </source>
</reference>
<dbReference type="InterPro" id="IPR008271">
    <property type="entry name" value="Ser/Thr_kinase_AS"/>
</dbReference>
<dbReference type="EC" id="2.7.11.1" evidence="1"/>
<dbReference type="GO" id="GO:0004674">
    <property type="term" value="F:protein serine/threonine kinase activity"/>
    <property type="evidence" value="ECO:0000318"/>
    <property type="project" value="GO_Central"/>
</dbReference>
<evidence type="ECO:0000313" key="11">
    <source>
        <dbReference type="Proteomes" id="UP000000560"/>
    </source>
</evidence>
<dbReference type="STRING" id="227321.Q5AY72"/>
<gene>
    <name evidence="10" type="ORF">ANIA_06758</name>
</gene>
<dbReference type="GO" id="GO:0005524">
    <property type="term" value="F:ATP binding"/>
    <property type="evidence" value="ECO:0007669"/>
    <property type="project" value="UniProtKB-KW"/>
</dbReference>
<dbReference type="Pfam" id="PF00069">
    <property type="entry name" value="Pkinase"/>
    <property type="match status" value="1"/>
</dbReference>
<organism evidence="10 11">
    <name type="scientific">Emericella nidulans (strain FGSC A4 / ATCC 38163 / CBS 112.46 / NRRL 194 / M139)</name>
    <name type="common">Aspergillus nidulans</name>
    <dbReference type="NCBI Taxonomy" id="227321"/>
    <lineage>
        <taxon>Eukaryota</taxon>
        <taxon>Fungi</taxon>
        <taxon>Dikarya</taxon>
        <taxon>Ascomycota</taxon>
        <taxon>Pezizomycotina</taxon>
        <taxon>Eurotiomycetes</taxon>
        <taxon>Eurotiomycetidae</taxon>
        <taxon>Eurotiales</taxon>
        <taxon>Aspergillaceae</taxon>
        <taxon>Aspergillus</taxon>
        <taxon>Aspergillus subgen. Nidulantes</taxon>
    </lineage>
</organism>
<dbReference type="PANTHER" id="PTHR43671">
    <property type="entry name" value="SERINE/THREONINE-PROTEIN KINASE NEK"/>
    <property type="match status" value="1"/>
</dbReference>
<dbReference type="GO" id="GO:0005634">
    <property type="term" value="C:nucleus"/>
    <property type="evidence" value="ECO:0000318"/>
    <property type="project" value="GO_Central"/>
</dbReference>
<keyword evidence="2" id="KW-0723">Serine/threonine-protein kinase</keyword>
<dbReference type="AlphaFoldDB" id="Q5AY72"/>
<dbReference type="PROSITE" id="PS50011">
    <property type="entry name" value="PROTEIN_KINASE_DOM"/>
    <property type="match status" value="1"/>
</dbReference>
<accession>Q5AY72</accession>
<dbReference type="KEGG" id="ani:ANIA_06758"/>
<keyword evidence="3" id="KW-0808">Transferase</keyword>
<comment type="catalytic activity">
    <reaction evidence="8">
        <text>L-seryl-[protein] + ATP = O-phospho-L-seryl-[protein] + ADP + H(+)</text>
        <dbReference type="Rhea" id="RHEA:17989"/>
        <dbReference type="Rhea" id="RHEA-COMP:9863"/>
        <dbReference type="Rhea" id="RHEA-COMP:11604"/>
        <dbReference type="ChEBI" id="CHEBI:15378"/>
        <dbReference type="ChEBI" id="CHEBI:29999"/>
        <dbReference type="ChEBI" id="CHEBI:30616"/>
        <dbReference type="ChEBI" id="CHEBI:83421"/>
        <dbReference type="ChEBI" id="CHEBI:456216"/>
        <dbReference type="EC" id="2.7.11.1"/>
    </reaction>
</comment>
<proteinExistence type="predicted"/>
<evidence type="ECO:0000256" key="6">
    <source>
        <dbReference type="ARBA" id="ARBA00022840"/>
    </source>
</evidence>
<keyword evidence="4" id="KW-0547">Nucleotide-binding</keyword>
<dbReference type="InterPro" id="IPR000719">
    <property type="entry name" value="Prot_kinase_dom"/>
</dbReference>
<dbReference type="eggNOG" id="KOG4177">
    <property type="taxonomic scope" value="Eukaryota"/>
</dbReference>
<dbReference type="SUPFAM" id="SSF56112">
    <property type="entry name" value="Protein kinase-like (PK-like)"/>
    <property type="match status" value="1"/>
</dbReference>
<dbReference type="EMBL" id="BN001301">
    <property type="protein sequence ID" value="CBF71401.1"/>
    <property type="molecule type" value="Genomic_DNA"/>
</dbReference>
<keyword evidence="6" id="KW-0067">ATP-binding</keyword>
<evidence type="ECO:0000256" key="5">
    <source>
        <dbReference type="ARBA" id="ARBA00022777"/>
    </source>
</evidence>
<evidence type="ECO:0000259" key="9">
    <source>
        <dbReference type="PROSITE" id="PS50011"/>
    </source>
</evidence>
<protein>
    <recommendedName>
        <fullName evidence="1">non-specific serine/threonine protein kinase</fullName>
        <ecNumber evidence="1">2.7.11.1</ecNumber>
    </recommendedName>
</protein>
<dbReference type="GeneID" id="2870287"/>
<dbReference type="Gene3D" id="1.10.510.10">
    <property type="entry name" value="Transferase(Phosphotransferase) domain 1"/>
    <property type="match status" value="1"/>
</dbReference>
<evidence type="ECO:0000313" key="10">
    <source>
        <dbReference type="EMBL" id="CBF71401.1"/>
    </source>
</evidence>
<evidence type="ECO:0000256" key="4">
    <source>
        <dbReference type="ARBA" id="ARBA00022741"/>
    </source>
</evidence>
<dbReference type="HOGENOM" id="CLU_013327_0_0_1"/>
<sequence length="851" mass="95995">MASDSYDSLHKEIYDEVYSHLARKDRESLRFAPVGTAEQVLHGDKLRRFFHSLLEPGHALLDQFNATEEELVERVKRRQLQPFLIVLVIAACSVRSARKATAALLVENEPVMERQGTEVGSLPANREDLKALFDGDEADADKFLGKQAYFCPVIINHGIELKIDTIDYRRLPYLEEQDIGKGYFGHVFKVKIAKGHLIDPVQGTANLQPVEVARKDYYVSDKFDPAGEREIMEMIRASSAWECPNILKNMGSLAFGSTVYSLFMPLAICDLRAYMMEHHPTRPNSIEEKIDIIRCAMGLAGGLHFLHHEMRTPKMEDLVCYHMDLKPSNILIFSEPGADGKIRNIWRISDFGMSRMKIRRFSGGLGEEKNVNRWFLRRSELDVKDPSLSGTLNRRAEGTYLAPEAESGDRSMKTKSDVWSLGCVLSVLFAYMEEGRQGVVRYANERLKCNEVGASDKFVVRGFRGTKPNPAISKTHGYLIEKANGRSSHEGGIVSSFLSYIEKHVLQIDQSKREDAKNVESMLRVTFKGYVELGENPSSNVAKPPTGMRGVRQKVQERINHKDEDATTASVYQWYLSETEAFKGCQISPDSSSIAYWTDLASTTQATFHTQHSLKDPCTVELPEQPAIRKIAISPDSRILACVLRARDDDRKPGSVLIYRLADTGQISSTDRWWKRPLKWPAGDITKLLFNTTDDIYLVFRPQLTVPSADRKVSAGRGQQQHRAAFHNLRSVPQKAYHDLAAEGTTAPNQRDIKQYRLLKLLINSRDDKLYAIARQPINYRLLLVEMALPRSTEDKLRFKELACLPDLAKDDQSTERLREVEGGGYILIASLVGSGRPAIHMVGFNDGAAE</sequence>
<dbReference type="Proteomes" id="UP000000560">
    <property type="component" value="Chromosome I"/>
</dbReference>
<evidence type="ECO:0000256" key="8">
    <source>
        <dbReference type="ARBA" id="ARBA00048679"/>
    </source>
</evidence>
<feature type="domain" description="Protein kinase" evidence="9">
    <location>
        <begin position="173"/>
        <end position="527"/>
    </location>
</feature>
<name>Q5AY72_EMENI</name>
<dbReference type="InParanoid" id="Q5AY72"/>
<dbReference type="PROSITE" id="PS00108">
    <property type="entry name" value="PROTEIN_KINASE_ST"/>
    <property type="match status" value="1"/>
</dbReference>
<dbReference type="RefSeq" id="XP_664362.1">
    <property type="nucleotide sequence ID" value="XM_659270.1"/>
</dbReference>
<evidence type="ECO:0000256" key="1">
    <source>
        <dbReference type="ARBA" id="ARBA00012513"/>
    </source>
</evidence>
<dbReference type="SMART" id="SM00220">
    <property type="entry name" value="S_TKc"/>
    <property type="match status" value="1"/>
</dbReference>
<dbReference type="InterPro" id="IPR011009">
    <property type="entry name" value="Kinase-like_dom_sf"/>
</dbReference>
<dbReference type="OrthoDB" id="5986190at2759"/>
<dbReference type="PANTHER" id="PTHR43671:SF98">
    <property type="entry name" value="SERINE_THREONINE-PROTEIN KINASE NEK11"/>
    <property type="match status" value="1"/>
</dbReference>
<evidence type="ECO:0000256" key="7">
    <source>
        <dbReference type="ARBA" id="ARBA00047899"/>
    </source>
</evidence>
<evidence type="ECO:0000256" key="3">
    <source>
        <dbReference type="ARBA" id="ARBA00022679"/>
    </source>
</evidence>
<dbReference type="InterPro" id="IPR050660">
    <property type="entry name" value="NEK_Ser/Thr_kinase"/>
</dbReference>
<keyword evidence="5" id="KW-0418">Kinase</keyword>
<keyword evidence="11" id="KW-1185">Reference proteome</keyword>
<dbReference type="OMA" id="AGRCKNI"/>